<evidence type="ECO:0000313" key="5">
    <source>
        <dbReference type="Proteomes" id="UP000292702"/>
    </source>
</evidence>
<feature type="region of interest" description="Disordered" evidence="1">
    <location>
        <begin position="352"/>
        <end position="432"/>
    </location>
</feature>
<keyword evidence="5" id="KW-1185">Reference proteome</keyword>
<accession>A0A4R0RHE7</accession>
<organism evidence="4 5">
    <name type="scientific">Steccherinum ochraceum</name>
    <dbReference type="NCBI Taxonomy" id="92696"/>
    <lineage>
        <taxon>Eukaryota</taxon>
        <taxon>Fungi</taxon>
        <taxon>Dikarya</taxon>
        <taxon>Basidiomycota</taxon>
        <taxon>Agaricomycotina</taxon>
        <taxon>Agaricomycetes</taxon>
        <taxon>Polyporales</taxon>
        <taxon>Steccherinaceae</taxon>
        <taxon>Steccherinum</taxon>
    </lineage>
</organism>
<sequence>MFSMETDTLFYILLAAVLIFNLSRPDRDHPPSKHNRSSTTDKHIETHSSQLPPTDFSLIGIKTKEEESTKRIKSAPCKPASTSRRNANEVVSPSSGSDRTSTAVVQDPDDEECRSPFFFASSRELFAGPDISPRIMLEIEPDQWARSVYQLLPSCKTDKTPDDGRIEPATDCDHPSAQGNSSYDLSHLAAEDNDRTAVAEVEDKDVSEENTLTYSASFSEALEDCMLRFQKLSVDDPDAGSALSLVSPYGSPVARSLTVADFAGQDKVPVPVSEETEKSDIDNENVSQAKSSPSEPTTAVSTSSEPTSSGAAVQQPQPCEEPKLVPTAETDPPSTTPRPVIVKRFLNNLIANNKSHNDRRPPSGLPSRLNPATHKSESRSAAPLTSKHRGGRHGRGNRSATPAAAAGSCDGVGPQSPAAEAEPPTSPCLPPRVTRSQRIQAVQSCAANPASGPPLGSSRLSVASVAGLFSFFDFGAGHLFYVLNIILHKMLAISTLALAVAASVGLSLGAPYNFGSACDAPRPQHPIGWEGIDPVSICARTTEDSTPIVPKIPFYLKDDESGASGGIMLGPGPVKLSSPNARQYSEVSSREGLDARTALRARDGLMSAPSLRGRPVPLHVLT</sequence>
<feature type="region of interest" description="Disordered" evidence="1">
    <location>
        <begin position="24"/>
        <end position="109"/>
    </location>
</feature>
<name>A0A4R0RHE7_9APHY</name>
<evidence type="ECO:0000256" key="3">
    <source>
        <dbReference type="SAM" id="SignalP"/>
    </source>
</evidence>
<gene>
    <name evidence="4" type="ORF">EIP91_002997</name>
</gene>
<feature type="compositionally biased region" description="Polar residues" evidence="1">
    <location>
        <begin position="284"/>
        <end position="317"/>
    </location>
</feature>
<feature type="signal peptide" evidence="3">
    <location>
        <begin position="1"/>
        <end position="25"/>
    </location>
</feature>
<keyword evidence="2" id="KW-0812">Transmembrane</keyword>
<evidence type="ECO:0000313" key="4">
    <source>
        <dbReference type="EMBL" id="TCD65175.1"/>
    </source>
</evidence>
<proteinExistence type="predicted"/>
<keyword evidence="3" id="KW-0732">Signal</keyword>
<feature type="transmembrane region" description="Helical" evidence="2">
    <location>
        <begin position="460"/>
        <end position="483"/>
    </location>
</feature>
<evidence type="ECO:0000256" key="2">
    <source>
        <dbReference type="SAM" id="Phobius"/>
    </source>
</evidence>
<feature type="compositionally biased region" description="Basic and acidic residues" evidence="1">
    <location>
        <begin position="156"/>
        <end position="174"/>
    </location>
</feature>
<feature type="chain" id="PRO_5020657395" evidence="3">
    <location>
        <begin position="26"/>
        <end position="622"/>
    </location>
</feature>
<dbReference type="Proteomes" id="UP000292702">
    <property type="component" value="Unassembled WGS sequence"/>
</dbReference>
<feature type="transmembrane region" description="Helical" evidence="2">
    <location>
        <begin position="490"/>
        <end position="512"/>
    </location>
</feature>
<feature type="region of interest" description="Disordered" evidence="1">
    <location>
        <begin position="268"/>
        <end position="339"/>
    </location>
</feature>
<keyword evidence="2" id="KW-1133">Transmembrane helix</keyword>
<reference evidence="4 5" key="1">
    <citation type="submission" date="2018-11" db="EMBL/GenBank/DDBJ databases">
        <title>Genome assembly of Steccherinum ochraceum LE-BIN_3174, the white-rot fungus of the Steccherinaceae family (The Residual Polyporoid clade, Polyporales, Basidiomycota).</title>
        <authorList>
            <person name="Fedorova T.V."/>
            <person name="Glazunova O.A."/>
            <person name="Landesman E.O."/>
            <person name="Moiseenko K.V."/>
            <person name="Psurtseva N.V."/>
            <person name="Savinova O.S."/>
            <person name="Shakhova N.V."/>
            <person name="Tyazhelova T.V."/>
            <person name="Vasina D.V."/>
        </authorList>
    </citation>
    <scope>NUCLEOTIDE SEQUENCE [LARGE SCALE GENOMIC DNA]</scope>
    <source>
        <strain evidence="4 5">LE-BIN_3174</strain>
    </source>
</reference>
<feature type="compositionally biased region" description="Polar residues" evidence="1">
    <location>
        <begin position="80"/>
        <end position="104"/>
    </location>
</feature>
<keyword evidence="2" id="KW-0472">Membrane</keyword>
<feature type="region of interest" description="Disordered" evidence="1">
    <location>
        <begin position="156"/>
        <end position="183"/>
    </location>
</feature>
<comment type="caution">
    <text evidence="4">The sequence shown here is derived from an EMBL/GenBank/DDBJ whole genome shotgun (WGS) entry which is preliminary data.</text>
</comment>
<dbReference type="AlphaFoldDB" id="A0A4R0RHE7"/>
<protein>
    <submittedName>
        <fullName evidence="4">Uncharacterized protein</fullName>
    </submittedName>
</protein>
<dbReference type="EMBL" id="RWJN01000194">
    <property type="protein sequence ID" value="TCD65175.1"/>
    <property type="molecule type" value="Genomic_DNA"/>
</dbReference>
<evidence type="ECO:0000256" key="1">
    <source>
        <dbReference type="SAM" id="MobiDB-lite"/>
    </source>
</evidence>
<feature type="compositionally biased region" description="Basic residues" evidence="1">
    <location>
        <begin position="386"/>
        <end position="396"/>
    </location>
</feature>